<evidence type="ECO:0000313" key="11">
    <source>
        <dbReference type="EMBL" id="PGH10469.1"/>
    </source>
</evidence>
<dbReference type="GO" id="GO:0004401">
    <property type="term" value="F:histidinol-phosphatase activity"/>
    <property type="evidence" value="ECO:0007669"/>
    <property type="project" value="UniProtKB-UniRule"/>
</dbReference>
<dbReference type="Proteomes" id="UP000224634">
    <property type="component" value="Unassembled WGS sequence"/>
</dbReference>
<comment type="similarity">
    <text evidence="2 8">Belongs to the PHP hydrolase family. HisK subfamily.</text>
</comment>
<keyword evidence="4 8" id="KW-0028">Amino-acid biosynthesis</keyword>
<dbReference type="PANTHER" id="PTHR21039:SF0">
    <property type="entry name" value="HISTIDINOL-PHOSPHATASE"/>
    <property type="match status" value="1"/>
</dbReference>
<evidence type="ECO:0000313" key="12">
    <source>
        <dbReference type="Proteomes" id="UP000224634"/>
    </source>
</evidence>
<evidence type="ECO:0000256" key="5">
    <source>
        <dbReference type="ARBA" id="ARBA00022801"/>
    </source>
</evidence>
<feature type="region of interest" description="Disordered" evidence="9">
    <location>
        <begin position="63"/>
        <end position="92"/>
    </location>
</feature>
<dbReference type="Gene3D" id="3.20.20.140">
    <property type="entry name" value="Metal-dependent hydrolases"/>
    <property type="match status" value="2"/>
</dbReference>
<dbReference type="GO" id="GO:0000105">
    <property type="term" value="P:L-histidine biosynthetic process"/>
    <property type="evidence" value="ECO:0007669"/>
    <property type="project" value="UniProtKB-UniRule"/>
</dbReference>
<evidence type="ECO:0000256" key="9">
    <source>
        <dbReference type="SAM" id="MobiDB-lite"/>
    </source>
</evidence>
<evidence type="ECO:0000256" key="3">
    <source>
        <dbReference type="ARBA" id="ARBA00013085"/>
    </source>
</evidence>
<comment type="caution">
    <text evidence="11">The sequence shown here is derived from an EMBL/GenBank/DDBJ whole genome shotgun (WGS) entry which is preliminary data.</text>
</comment>
<feature type="domain" description="PHP" evidence="10">
    <location>
        <begin position="5"/>
        <end position="184"/>
    </location>
</feature>
<feature type="compositionally biased region" description="Polar residues" evidence="9">
    <location>
        <begin position="72"/>
        <end position="83"/>
    </location>
</feature>
<evidence type="ECO:0000259" key="10">
    <source>
        <dbReference type="Pfam" id="PF02811"/>
    </source>
</evidence>
<comment type="catalytic activity">
    <reaction evidence="7 8">
        <text>L-histidinol phosphate + H2O = L-histidinol + phosphate</text>
        <dbReference type="Rhea" id="RHEA:14465"/>
        <dbReference type="ChEBI" id="CHEBI:15377"/>
        <dbReference type="ChEBI" id="CHEBI:43474"/>
        <dbReference type="ChEBI" id="CHEBI:57699"/>
        <dbReference type="ChEBI" id="CHEBI:57980"/>
        <dbReference type="EC" id="3.1.3.15"/>
    </reaction>
</comment>
<dbReference type="PANTHER" id="PTHR21039">
    <property type="entry name" value="HISTIDINOL PHOSPHATASE-RELATED"/>
    <property type="match status" value="1"/>
</dbReference>
<proteinExistence type="inferred from homology"/>
<dbReference type="InterPro" id="IPR016195">
    <property type="entry name" value="Pol/histidinol_Pase-like"/>
</dbReference>
<organism evidence="11 12">
    <name type="scientific">Polytolypa hystricis (strain UAMH7299)</name>
    <dbReference type="NCBI Taxonomy" id="1447883"/>
    <lineage>
        <taxon>Eukaryota</taxon>
        <taxon>Fungi</taxon>
        <taxon>Dikarya</taxon>
        <taxon>Ascomycota</taxon>
        <taxon>Pezizomycotina</taxon>
        <taxon>Eurotiomycetes</taxon>
        <taxon>Eurotiomycetidae</taxon>
        <taxon>Onygenales</taxon>
        <taxon>Onygenales incertae sedis</taxon>
        <taxon>Polytolypa</taxon>
    </lineage>
</organism>
<evidence type="ECO:0000256" key="6">
    <source>
        <dbReference type="ARBA" id="ARBA00023102"/>
    </source>
</evidence>
<dbReference type="GO" id="GO:0005737">
    <property type="term" value="C:cytoplasm"/>
    <property type="evidence" value="ECO:0007669"/>
    <property type="project" value="TreeGrafter"/>
</dbReference>
<reference evidence="11 12" key="1">
    <citation type="submission" date="2017-10" db="EMBL/GenBank/DDBJ databases">
        <title>Comparative genomics in systemic dimorphic fungi from Ajellomycetaceae.</title>
        <authorList>
            <person name="Munoz J.F."/>
            <person name="Mcewen J.G."/>
            <person name="Clay O.K."/>
            <person name="Cuomo C.A."/>
        </authorList>
    </citation>
    <scope>NUCLEOTIDE SEQUENCE [LARGE SCALE GENOMIC DNA]</scope>
    <source>
        <strain evidence="11 12">UAMH7299</strain>
    </source>
</reference>
<evidence type="ECO:0000256" key="2">
    <source>
        <dbReference type="ARBA" id="ARBA00009152"/>
    </source>
</evidence>
<protein>
    <recommendedName>
        <fullName evidence="3 8">Histidinol-phosphatase</fullName>
        <shortName evidence="8">HolPase</shortName>
        <ecNumber evidence="3 8">3.1.3.15</ecNumber>
    </recommendedName>
</protein>
<dbReference type="SUPFAM" id="SSF89550">
    <property type="entry name" value="PHP domain-like"/>
    <property type="match status" value="1"/>
</dbReference>
<dbReference type="AlphaFoldDB" id="A0A2B7XNC1"/>
<dbReference type="InterPro" id="IPR004013">
    <property type="entry name" value="PHP_dom"/>
</dbReference>
<name>A0A2B7XNC1_POLH7</name>
<evidence type="ECO:0000256" key="7">
    <source>
        <dbReference type="ARBA" id="ARBA00049158"/>
    </source>
</evidence>
<evidence type="ECO:0000256" key="4">
    <source>
        <dbReference type="ARBA" id="ARBA00022605"/>
    </source>
</evidence>
<evidence type="ECO:0000256" key="8">
    <source>
        <dbReference type="RuleBase" id="RU366003"/>
    </source>
</evidence>
<keyword evidence="6 8" id="KW-0368">Histidine biosynthesis</keyword>
<keyword evidence="5 8" id="KW-0378">Hydrolase</keyword>
<dbReference type="EMBL" id="PDNA01000146">
    <property type="protein sequence ID" value="PGH10469.1"/>
    <property type="molecule type" value="Genomic_DNA"/>
</dbReference>
<dbReference type="STRING" id="1447883.A0A2B7XNC1"/>
<dbReference type="InterPro" id="IPR010140">
    <property type="entry name" value="Histidinol_P_phosphatase_HisJ"/>
</dbReference>
<comment type="pathway">
    <text evidence="1 8">Amino-acid biosynthesis; L-histidine biosynthesis; L-histidine from 5-phospho-alpha-D-ribose 1-diphosphate: step 8/9.</text>
</comment>
<dbReference type="OrthoDB" id="5957391at2759"/>
<dbReference type="Pfam" id="PF02811">
    <property type="entry name" value="PHP"/>
    <property type="match status" value="1"/>
</dbReference>
<evidence type="ECO:0000256" key="1">
    <source>
        <dbReference type="ARBA" id="ARBA00004970"/>
    </source>
</evidence>
<gene>
    <name evidence="11" type="ORF">AJ80_07512</name>
</gene>
<dbReference type="EC" id="3.1.3.15" evidence="3 8"/>
<dbReference type="UniPathway" id="UPA00031">
    <property type="reaction ID" value="UER00013"/>
</dbReference>
<keyword evidence="12" id="KW-1185">Reference proteome</keyword>
<sequence length="318" mass="35886">MPFSHHSHSGQFCEGHAKNSLEDVIKTAISKKMQVFCLTEHMPRHKEDFYPEKLKLAIQKSAMKPMKLPTGKKQSSSARNTPPRSRLSLDLRPIGSDLPPKISLTAHCSRDRRRDRRKAVRGYFDAQLDMLQQTKPLVLGHFDLIRLNSDDMERSFTSWPDVWSKIIRNLDFIASYGGMLKLNSAALQKGMCEPYPKDLESNMDRDRTPGHNISILSPHHSSLTLVAIIDDYPPHTMGEGGYQQINKSLNACAFDDYLDAQQSRLPKLLDVDQLSPQVLRVLGQNAGKVKVLMRQRSPSFGQLKMPSKTPGNLSKEGV</sequence>
<accession>A0A2B7XNC1</accession>